<dbReference type="InterPro" id="IPR002948">
    <property type="entry name" value="SLC12A3"/>
</dbReference>
<keyword evidence="7 15" id="KW-1133">Transmembrane helix</keyword>
<dbReference type="InterPro" id="IPR013612">
    <property type="entry name" value="AA_permease_N"/>
</dbReference>
<reference evidence="19" key="1">
    <citation type="submission" date="2021-04" db="EMBL/GenBank/DDBJ databases">
        <authorList>
            <consortium name="Wellcome Sanger Institute Data Sharing"/>
        </authorList>
    </citation>
    <scope>NUCLEOTIDE SEQUENCE [LARGE SCALE GENOMIC DNA]</scope>
</reference>
<feature type="transmembrane region" description="Helical" evidence="15">
    <location>
        <begin position="438"/>
        <end position="464"/>
    </location>
</feature>
<reference evidence="19" key="2">
    <citation type="submission" date="2025-08" db="UniProtKB">
        <authorList>
            <consortium name="Ensembl"/>
        </authorList>
    </citation>
    <scope>IDENTIFICATION</scope>
</reference>
<evidence type="ECO:0000259" key="16">
    <source>
        <dbReference type="Pfam" id="PF00324"/>
    </source>
</evidence>
<evidence type="ECO:0000256" key="4">
    <source>
        <dbReference type="ARBA" id="ARBA00022475"/>
    </source>
</evidence>
<keyword evidence="10 15" id="KW-0472">Membrane</keyword>
<dbReference type="Gene3D" id="1.20.1740.10">
    <property type="entry name" value="Amino acid/polyamine transporter I"/>
    <property type="match status" value="1"/>
</dbReference>
<dbReference type="Proteomes" id="UP000472265">
    <property type="component" value="Chromosome 8"/>
</dbReference>
<feature type="compositionally biased region" description="Low complexity" evidence="14">
    <location>
        <begin position="1"/>
        <end position="14"/>
    </location>
</feature>
<keyword evidence="4" id="KW-1003">Cell membrane</keyword>
<reference evidence="19" key="3">
    <citation type="submission" date="2025-09" db="UniProtKB">
        <authorList>
            <consortium name="Ensembl"/>
        </authorList>
    </citation>
    <scope>IDENTIFICATION</scope>
</reference>
<dbReference type="AlphaFoldDB" id="A0A671TXJ9"/>
<keyword evidence="3" id="KW-0813">Transport</keyword>
<dbReference type="NCBIfam" id="TIGR00930">
    <property type="entry name" value="2a30"/>
    <property type="match status" value="1"/>
</dbReference>
<evidence type="ECO:0000256" key="13">
    <source>
        <dbReference type="ARBA" id="ARBA00023214"/>
    </source>
</evidence>
<dbReference type="InterPro" id="IPR018491">
    <property type="entry name" value="SLC12_C"/>
</dbReference>
<feature type="transmembrane region" description="Helical" evidence="15">
    <location>
        <begin position="560"/>
        <end position="593"/>
    </location>
</feature>
<evidence type="ECO:0000256" key="5">
    <source>
        <dbReference type="ARBA" id="ARBA00022692"/>
    </source>
</evidence>
<keyword evidence="5 15" id="KW-0812">Transmembrane</keyword>
<feature type="transmembrane region" description="Helical" evidence="15">
    <location>
        <begin position="124"/>
        <end position="145"/>
    </location>
</feature>
<dbReference type="Pfam" id="PF03522">
    <property type="entry name" value="SLC12"/>
    <property type="match status" value="3"/>
</dbReference>
<evidence type="ECO:0000256" key="8">
    <source>
        <dbReference type="ARBA" id="ARBA00023053"/>
    </source>
</evidence>
<keyword evidence="12" id="KW-0739">Sodium transport</keyword>
<feature type="domain" description="Amino acid permease N-terminal" evidence="18">
    <location>
        <begin position="47"/>
        <end position="102"/>
    </location>
</feature>
<dbReference type="Pfam" id="PF00324">
    <property type="entry name" value="AA_permease"/>
    <property type="match status" value="1"/>
</dbReference>
<dbReference type="GeneTree" id="ENSGT00940000155044"/>
<dbReference type="PANTHER" id="PTHR11827">
    <property type="entry name" value="SOLUTE CARRIER FAMILY 12, CATION COTRANSPORTERS"/>
    <property type="match status" value="1"/>
</dbReference>
<evidence type="ECO:0000256" key="9">
    <source>
        <dbReference type="ARBA" id="ARBA00023065"/>
    </source>
</evidence>
<comment type="subcellular location">
    <subcellularLocation>
        <location evidence="1">Cell membrane</location>
        <topology evidence="1">Multi-pass membrane protein</topology>
    </subcellularLocation>
</comment>
<dbReference type="GO" id="GO:0055078">
    <property type="term" value="P:sodium ion homeostasis"/>
    <property type="evidence" value="ECO:0007669"/>
    <property type="project" value="TreeGrafter"/>
</dbReference>
<feature type="region of interest" description="Disordered" evidence="14">
    <location>
        <begin position="1"/>
        <end position="28"/>
    </location>
</feature>
<evidence type="ECO:0000256" key="7">
    <source>
        <dbReference type="ARBA" id="ARBA00022989"/>
    </source>
</evidence>
<dbReference type="PRINTS" id="PR01230">
    <property type="entry name" value="NACLTRNSPORT"/>
</dbReference>
<evidence type="ECO:0000259" key="18">
    <source>
        <dbReference type="Pfam" id="PF08403"/>
    </source>
</evidence>
<keyword evidence="13" id="KW-0868">Chloride</keyword>
<evidence type="ECO:0000256" key="12">
    <source>
        <dbReference type="ARBA" id="ARBA00023201"/>
    </source>
</evidence>
<comment type="similarity">
    <text evidence="2">Belongs to the SLC12A transporter family.</text>
</comment>
<evidence type="ECO:0000256" key="10">
    <source>
        <dbReference type="ARBA" id="ARBA00023136"/>
    </source>
</evidence>
<dbReference type="GO" id="GO:0055075">
    <property type="term" value="P:potassium ion homeostasis"/>
    <property type="evidence" value="ECO:0007669"/>
    <property type="project" value="TreeGrafter"/>
</dbReference>
<feature type="domain" description="SLC12A transporter C-terminal" evidence="17">
    <location>
        <begin position="798"/>
        <end position="845"/>
    </location>
</feature>
<feature type="transmembrane region" description="Helical" evidence="15">
    <location>
        <begin position="157"/>
        <end position="183"/>
    </location>
</feature>
<keyword evidence="6" id="KW-0769">Symport</keyword>
<keyword evidence="9" id="KW-0406">Ion transport</keyword>
<feature type="transmembrane region" description="Helical" evidence="15">
    <location>
        <begin position="494"/>
        <end position="511"/>
    </location>
</feature>
<feature type="domain" description="SLC12A transporter C-terminal" evidence="17">
    <location>
        <begin position="643"/>
        <end position="774"/>
    </location>
</feature>
<proteinExistence type="inferred from homology"/>
<evidence type="ECO:0000256" key="1">
    <source>
        <dbReference type="ARBA" id="ARBA00004651"/>
    </source>
</evidence>
<feature type="transmembrane region" description="Helical" evidence="15">
    <location>
        <begin position="326"/>
        <end position="344"/>
    </location>
</feature>
<protein>
    <submittedName>
        <fullName evidence="19">Solute carrier family 12 member 3</fullName>
    </submittedName>
</protein>
<gene>
    <name evidence="19" type="primary">SLC12A3</name>
    <name evidence="19" type="synonym">slc12a3</name>
</gene>
<dbReference type="InterPro" id="IPR004842">
    <property type="entry name" value="SLC12A_fam"/>
</dbReference>
<keyword evidence="20" id="KW-1185">Reference proteome</keyword>
<evidence type="ECO:0000256" key="2">
    <source>
        <dbReference type="ARBA" id="ARBA00010593"/>
    </source>
</evidence>
<evidence type="ECO:0000256" key="15">
    <source>
        <dbReference type="SAM" id="Phobius"/>
    </source>
</evidence>
<evidence type="ECO:0000256" key="11">
    <source>
        <dbReference type="ARBA" id="ARBA00023180"/>
    </source>
</evidence>
<evidence type="ECO:0000313" key="20">
    <source>
        <dbReference type="Proteomes" id="UP000472265"/>
    </source>
</evidence>
<dbReference type="GO" id="GO:0055064">
    <property type="term" value="P:chloride ion homeostasis"/>
    <property type="evidence" value="ECO:0007669"/>
    <property type="project" value="TreeGrafter"/>
</dbReference>
<evidence type="ECO:0000256" key="14">
    <source>
        <dbReference type="SAM" id="MobiDB-lite"/>
    </source>
</evidence>
<organism evidence="19 20">
    <name type="scientific">Sparus aurata</name>
    <name type="common">Gilthead sea bream</name>
    <dbReference type="NCBI Taxonomy" id="8175"/>
    <lineage>
        <taxon>Eukaryota</taxon>
        <taxon>Metazoa</taxon>
        <taxon>Chordata</taxon>
        <taxon>Craniata</taxon>
        <taxon>Vertebrata</taxon>
        <taxon>Euteleostomi</taxon>
        <taxon>Actinopterygii</taxon>
        <taxon>Neopterygii</taxon>
        <taxon>Teleostei</taxon>
        <taxon>Neoteleostei</taxon>
        <taxon>Acanthomorphata</taxon>
        <taxon>Eupercaria</taxon>
        <taxon>Spariformes</taxon>
        <taxon>Sparidae</taxon>
        <taxon>Sparus</taxon>
    </lineage>
</organism>
<dbReference type="GO" id="GO:0016324">
    <property type="term" value="C:apical plasma membrane"/>
    <property type="evidence" value="ECO:0007669"/>
    <property type="project" value="TreeGrafter"/>
</dbReference>
<feature type="transmembrane region" description="Helical" evidence="15">
    <location>
        <begin position="364"/>
        <end position="384"/>
    </location>
</feature>
<accession>A0A671TXJ9</accession>
<keyword evidence="8" id="KW-0915">Sodium</keyword>
<dbReference type="GO" id="GO:0006884">
    <property type="term" value="P:cell volume homeostasis"/>
    <property type="evidence" value="ECO:0007669"/>
    <property type="project" value="TreeGrafter"/>
</dbReference>
<evidence type="ECO:0000259" key="17">
    <source>
        <dbReference type="Pfam" id="PF03522"/>
    </source>
</evidence>
<dbReference type="PANTHER" id="PTHR11827:SF9">
    <property type="entry name" value="SOLUTE CARRIER FAMILY 12 MEMBER 3"/>
    <property type="match status" value="1"/>
</dbReference>
<evidence type="ECO:0000313" key="19">
    <source>
        <dbReference type="Ensembl" id="ENSSAUP00010005357.1"/>
    </source>
</evidence>
<feature type="domain" description="SLC12A transporter C-terminal" evidence="17">
    <location>
        <begin position="847"/>
        <end position="912"/>
    </location>
</feature>
<feature type="transmembrane region" description="Helical" evidence="15">
    <location>
        <begin position="203"/>
        <end position="227"/>
    </location>
</feature>
<dbReference type="InterPro" id="IPR004841">
    <property type="entry name" value="AA-permease/SLC12A_dom"/>
</dbReference>
<evidence type="ECO:0000256" key="6">
    <source>
        <dbReference type="ARBA" id="ARBA00022847"/>
    </source>
</evidence>
<feature type="region of interest" description="Disordered" evidence="14">
    <location>
        <begin position="82"/>
        <end position="122"/>
    </location>
</feature>
<dbReference type="Ensembl" id="ENSSAUT00010005759.1">
    <property type="protein sequence ID" value="ENSSAUP00010005357.1"/>
    <property type="gene ID" value="ENSSAUG00010001250.1"/>
</dbReference>
<feature type="domain" description="Amino acid permease/ SLC12A" evidence="16">
    <location>
        <begin position="129"/>
        <end position="634"/>
    </location>
</feature>
<dbReference type="GO" id="GO:1990573">
    <property type="term" value="P:potassium ion import across plasma membrane"/>
    <property type="evidence" value="ECO:0007669"/>
    <property type="project" value="TreeGrafter"/>
</dbReference>
<name>A0A671TXJ9_SPAAU</name>
<dbReference type="Pfam" id="PF08403">
    <property type="entry name" value="AA_permease_N"/>
    <property type="match status" value="1"/>
</dbReference>
<feature type="transmembrane region" description="Helical" evidence="15">
    <location>
        <begin position="273"/>
        <end position="294"/>
    </location>
</feature>
<keyword evidence="11" id="KW-0325">Glycoprotein</keyword>
<sequence>SLLASSPSIPLSAAGGKATPGGYDESGYHQCYGDVGSVASCGSDAHTGYETLDSPPHYDFYANTEVWGRRRRFRPSLYQLHANPEDDFRPPLYEETTGGRMEGGDSPAEDEEEPKEPPPQPTRFGWVQGVMIRCMLNIWGVILYLRLPWITAQAGIGLTWVIILVSSCITGITGLSTSAIATNGKVKGGGTYFLISRSLGPELGGSIGLIFAFANAVAVAMHTVGFAETVADLMRVTVMVDRTNDIRIIGIITVTCLLGISMAGMAWESKAQVLFFLVIMVSFASYIVGTIMPASPQKQAKGFFSYKADIFTTNFVPNWRGKEGSFFGMFSIFFPSATGILAGANISGDLKNPTVAIPRGTLMAIFLTTISYIIITATIGSCVVRDASGLLNDTSSPNSSREDCVGLACHYGWDFSECINNNTCTYGMSNYYQMMSMVSAFGPLITAGIFGATLSSALACLVSAPKVFQCLCKDKLYPFIGFFGKGYGKNDEPLRSYLLAYIIAVCFILIAELNTIAPIISNFFLCSYALINFSCFHASITNSPGWRPSFRFYSKWLSLLGAVCCVVIMFLLTWWAALIAFGVVFLLLGYTLYKKPDVNWGSSVQASSYNIALNQCVSLNHVEEHVKNYRPQCLVLTGPPSSRPALVDLVSCFTKSLSLMMCANVADPSPSAVEKASSNSHVTWLNQRKVKSFYRGVVATELRSGVNVLLQGAGLGRIKPNVLLMGFKKDWHTDTAEAAHSYIGILHDAFDLQYGVCMLRMREGLDVSRPSQSHGESLISNIISAPPSTVSLEVEPQPSTVFQKKQGKKTIDVYWLSDDGGLTLLLPYLLTRRKRWARCKVRVFSLRQIRLNEVLQDYSREAALIVITMPVGRRGVCPSTLYLAWLDFLSRDLRPPVLLVRGNQENVLTFYCQ</sequence>
<evidence type="ECO:0000256" key="3">
    <source>
        <dbReference type="ARBA" id="ARBA00022448"/>
    </source>
</evidence>
<dbReference type="GO" id="GO:0008511">
    <property type="term" value="F:sodium:potassium:chloride symporter activity"/>
    <property type="evidence" value="ECO:0007669"/>
    <property type="project" value="TreeGrafter"/>
</dbReference>
<feature type="transmembrane region" description="Helical" evidence="15">
    <location>
        <begin position="248"/>
        <end position="267"/>
    </location>
</feature>